<accession>A0A4V1NRT7</accession>
<evidence type="ECO:0000313" key="1">
    <source>
        <dbReference type="EMBL" id="RXS74895.1"/>
    </source>
</evidence>
<protein>
    <submittedName>
        <fullName evidence="1">LysR family transcriptional regulator</fullName>
    </submittedName>
</protein>
<reference evidence="1 2" key="1">
    <citation type="submission" date="2019-01" db="EMBL/GenBank/DDBJ databases">
        <title>Blautia sp. nov. KGMB01111 isolated human feces.</title>
        <authorList>
            <person name="Park J.-E."/>
            <person name="Kim J.-S."/>
            <person name="Park S.-H."/>
        </authorList>
    </citation>
    <scope>NUCLEOTIDE SEQUENCE [LARGE SCALE GENOMIC DNA]</scope>
    <source>
        <strain evidence="1 2">KGMB01111</strain>
    </source>
</reference>
<comment type="caution">
    <text evidence="1">The sequence shown here is derived from an EMBL/GenBank/DDBJ whole genome shotgun (WGS) entry which is preliminary data.</text>
</comment>
<keyword evidence="2" id="KW-1185">Reference proteome</keyword>
<dbReference type="Proteomes" id="UP000290106">
    <property type="component" value="Unassembled WGS sequence"/>
</dbReference>
<sequence>MQASLFVRSPHGIGLTPNGKQAYAYASRVLENVEAMAELSAVGDIQWLNIAFNPSSWIADCFVRFYQIHEKENLHCQAHTGKCGKCWSGSTNTKTNSVSST</sequence>
<dbReference type="Gene3D" id="1.10.10.10">
    <property type="entry name" value="Winged helix-like DNA-binding domain superfamily/Winged helix DNA-binding domain"/>
    <property type="match status" value="1"/>
</dbReference>
<gene>
    <name evidence="1" type="ORF">ETP43_06455</name>
</gene>
<name>A0A4V1NRT7_9FIRM</name>
<proteinExistence type="predicted"/>
<evidence type="ECO:0000313" key="2">
    <source>
        <dbReference type="Proteomes" id="UP000290106"/>
    </source>
</evidence>
<organism evidence="1 2">
    <name type="scientific">Blautia faecicola</name>
    <dbReference type="NCBI Taxonomy" id="2509240"/>
    <lineage>
        <taxon>Bacteria</taxon>
        <taxon>Bacillati</taxon>
        <taxon>Bacillota</taxon>
        <taxon>Clostridia</taxon>
        <taxon>Lachnospirales</taxon>
        <taxon>Lachnospiraceae</taxon>
        <taxon>Blautia</taxon>
    </lineage>
</organism>
<dbReference type="EMBL" id="SDKC01000001">
    <property type="protein sequence ID" value="RXS74895.1"/>
    <property type="molecule type" value="Genomic_DNA"/>
</dbReference>
<dbReference type="AlphaFoldDB" id="A0A4V1NRT7"/>
<dbReference type="InterPro" id="IPR036388">
    <property type="entry name" value="WH-like_DNA-bd_sf"/>
</dbReference>